<comment type="caution">
    <text evidence="2">The sequence shown here is derived from an EMBL/GenBank/DDBJ whole genome shotgun (WGS) entry which is preliminary data.</text>
</comment>
<evidence type="ECO:0000313" key="3">
    <source>
        <dbReference type="Proteomes" id="UP000231553"/>
    </source>
</evidence>
<organism evidence="2 3">
    <name type="scientific">Pseudooceanicola lipolyticus</name>
    <dbReference type="NCBI Taxonomy" id="2029104"/>
    <lineage>
        <taxon>Bacteria</taxon>
        <taxon>Pseudomonadati</taxon>
        <taxon>Pseudomonadota</taxon>
        <taxon>Alphaproteobacteria</taxon>
        <taxon>Rhodobacterales</taxon>
        <taxon>Paracoccaceae</taxon>
        <taxon>Pseudooceanicola</taxon>
    </lineage>
</organism>
<gene>
    <name evidence="2" type="ORF">CVM52_00900</name>
</gene>
<dbReference type="InterPro" id="IPR015813">
    <property type="entry name" value="Pyrv/PenolPyrv_kinase-like_dom"/>
</dbReference>
<evidence type="ECO:0000313" key="2">
    <source>
        <dbReference type="EMBL" id="PJE38715.1"/>
    </source>
</evidence>
<dbReference type="InterPro" id="IPR013785">
    <property type="entry name" value="Aldolase_TIM"/>
</dbReference>
<keyword evidence="3" id="KW-1185">Reference proteome</keyword>
<dbReference type="SUPFAM" id="SSF51621">
    <property type="entry name" value="Phosphoenolpyruvate/pyruvate domain"/>
    <property type="match status" value="1"/>
</dbReference>
<dbReference type="Proteomes" id="UP000231553">
    <property type="component" value="Unassembled WGS sequence"/>
</dbReference>
<evidence type="ECO:0000259" key="1">
    <source>
        <dbReference type="Pfam" id="PF09370"/>
    </source>
</evidence>
<sequence length="214" mass="23459">MQHFIITGHDAPRTDGLDTIFCPCLVGLTETQADLAFVMPRMDHNRVLRETPGHGRWAGVLASDPFGTEAAFHAALRAAGYRGVTNWPSSILLEGTTRQSMSTIPATPEFEYGYLARAAQAGFETMAFFVSLDQARQALDAGLQRLVLHPGLHDAPDLAREGIYRAALQSIVDAIRREKPKSEILAYTSALHDDQLGLHRLKVDGFVHLEVAPT</sequence>
<dbReference type="Gene3D" id="3.20.20.70">
    <property type="entry name" value="Aldolase class I"/>
    <property type="match status" value="1"/>
</dbReference>
<proteinExistence type="predicted"/>
<dbReference type="EMBL" id="PGTB01000001">
    <property type="protein sequence ID" value="PJE38715.1"/>
    <property type="molecule type" value="Genomic_DNA"/>
</dbReference>
<name>A0A2M8J7G4_9RHOB</name>
<dbReference type="OrthoDB" id="7841006at2"/>
<dbReference type="AlphaFoldDB" id="A0A2M8J7G4"/>
<dbReference type="InterPro" id="IPR009215">
    <property type="entry name" value="TIM-br_IGPS-like"/>
</dbReference>
<dbReference type="GO" id="GO:0003824">
    <property type="term" value="F:catalytic activity"/>
    <property type="evidence" value="ECO:0007669"/>
    <property type="project" value="InterPro"/>
</dbReference>
<dbReference type="RefSeq" id="WP_100160844.1">
    <property type="nucleotide sequence ID" value="NZ_PGTB01000001.1"/>
</dbReference>
<accession>A0A2M8J7G4</accession>
<protein>
    <recommendedName>
        <fullName evidence="1">TIM-barrel domain-containing protein</fullName>
    </recommendedName>
</protein>
<feature type="domain" description="TIM-barrel" evidence="1">
    <location>
        <begin position="49"/>
        <end position="162"/>
    </location>
</feature>
<dbReference type="Pfam" id="PF09370">
    <property type="entry name" value="PEP_hydrolase"/>
    <property type="match status" value="1"/>
</dbReference>
<reference evidence="2 3" key="1">
    <citation type="journal article" date="2018" name="Int. J. Syst. Evol. Microbiol.">
        <title>Pseudooceanicola lipolyticus sp. nov., a marine alphaproteobacterium, reclassification of Oceanicola flagellatus as Pseudooceanicola flagellatus comb. nov. and emended description of the genus Pseudooceanicola.</title>
        <authorList>
            <person name="Huang M.-M."/>
            <person name="Guo L.-L."/>
            <person name="Wu Y.-H."/>
            <person name="Lai Q.-L."/>
            <person name="Shao Z.-Z."/>
            <person name="Wang C.-S."/>
            <person name="Wu M."/>
            <person name="Xu X.-W."/>
        </authorList>
    </citation>
    <scope>NUCLEOTIDE SEQUENCE [LARGE SCALE GENOMIC DNA]</scope>
    <source>
        <strain evidence="2 3">157</strain>
    </source>
</reference>